<dbReference type="InterPro" id="IPR057567">
    <property type="entry name" value="TPR_TTI1_C"/>
</dbReference>
<keyword evidence="1" id="KW-0472">Membrane</keyword>
<dbReference type="OrthoDB" id="49511at2759"/>
<feature type="transmembrane region" description="Helical" evidence="1">
    <location>
        <begin position="227"/>
        <end position="246"/>
    </location>
</feature>
<dbReference type="Proteomes" id="UP001153714">
    <property type="component" value="Chromosome 17"/>
</dbReference>
<evidence type="ECO:0000256" key="1">
    <source>
        <dbReference type="SAM" id="Phobius"/>
    </source>
</evidence>
<evidence type="ECO:0000259" key="2">
    <source>
        <dbReference type="Pfam" id="PF24181"/>
    </source>
</evidence>
<dbReference type="AlphaFoldDB" id="A0A9P0BZQ9"/>
<dbReference type="Pfam" id="PF24181">
    <property type="entry name" value="TPR_TTI1_C"/>
    <property type="match status" value="1"/>
</dbReference>
<feature type="domain" description="TTI1 C-terminal TPR" evidence="2">
    <location>
        <begin position="38"/>
        <end position="193"/>
    </location>
</feature>
<reference evidence="3" key="1">
    <citation type="submission" date="2021-12" db="EMBL/GenBank/DDBJ databases">
        <authorList>
            <person name="King R."/>
        </authorList>
    </citation>
    <scope>NUCLEOTIDE SEQUENCE</scope>
</reference>
<keyword evidence="1" id="KW-1133">Transmembrane helix</keyword>
<keyword evidence="4" id="KW-1185">Reference proteome</keyword>
<reference evidence="3" key="2">
    <citation type="submission" date="2022-10" db="EMBL/GenBank/DDBJ databases">
        <authorList>
            <consortium name="ENA_rothamsted_submissions"/>
            <consortium name="culmorum"/>
            <person name="King R."/>
        </authorList>
    </citation>
    <scope>NUCLEOTIDE SEQUENCE</scope>
</reference>
<dbReference type="GO" id="GO:0005737">
    <property type="term" value="C:cytoplasm"/>
    <property type="evidence" value="ECO:0007669"/>
    <property type="project" value="TreeGrafter"/>
</dbReference>
<dbReference type="EMBL" id="OU893348">
    <property type="protein sequence ID" value="CAH0751790.1"/>
    <property type="molecule type" value="Genomic_DNA"/>
</dbReference>
<name>A0A9P0BZQ9_9NEOP</name>
<dbReference type="PANTHER" id="PTHR18460:SF3">
    <property type="entry name" value="TELO2-INTERACTING PROTEIN 1 HOMOLOG"/>
    <property type="match status" value="1"/>
</dbReference>
<feature type="transmembrane region" description="Helical" evidence="1">
    <location>
        <begin position="284"/>
        <end position="301"/>
    </location>
</feature>
<accession>A0A9P0BZQ9</accession>
<sequence length="313" mass="36823">MEYSDPSLLDFLCGIARDVLVQSCDKYYEHNLEAYLQVFLSFVQCIRRWFPIQERDDNIADNNEEMELDLMNDLLEYIKNTEEAERLMETEEFEQETGRSVEEMYKEDLKSREDNVLDYDDKVTEEKRPLPEHVSVTSCILKRCVMFVVGQRRAAAALALATLAAGLPVLESYHDELLPLVHQAWGPLAHRCVRTAFVEFLQWILTSILNINTAIIRAYAKIRVRKTPIFIINIKIAFFVMLYFIFKISKFLVSKIGHFDPMLPASHRVGKFSSRLDTQFNNKYYKYQFILYLNVYTFIFINEPWLKSNGRPY</sequence>
<gene>
    <name evidence="3" type="ORF">DIATSA_LOCUS4962</name>
</gene>
<organism evidence="3 4">
    <name type="scientific">Diatraea saccharalis</name>
    <name type="common">sugarcane borer</name>
    <dbReference type="NCBI Taxonomy" id="40085"/>
    <lineage>
        <taxon>Eukaryota</taxon>
        <taxon>Metazoa</taxon>
        <taxon>Ecdysozoa</taxon>
        <taxon>Arthropoda</taxon>
        <taxon>Hexapoda</taxon>
        <taxon>Insecta</taxon>
        <taxon>Pterygota</taxon>
        <taxon>Neoptera</taxon>
        <taxon>Endopterygota</taxon>
        <taxon>Lepidoptera</taxon>
        <taxon>Glossata</taxon>
        <taxon>Ditrysia</taxon>
        <taxon>Pyraloidea</taxon>
        <taxon>Crambidae</taxon>
        <taxon>Crambinae</taxon>
        <taxon>Diatraea</taxon>
    </lineage>
</organism>
<keyword evidence="1" id="KW-0812">Transmembrane</keyword>
<evidence type="ECO:0000313" key="4">
    <source>
        <dbReference type="Proteomes" id="UP001153714"/>
    </source>
</evidence>
<protein>
    <recommendedName>
        <fullName evidence="2">TTI1 C-terminal TPR domain-containing protein</fullName>
    </recommendedName>
</protein>
<dbReference type="PANTHER" id="PTHR18460">
    <property type="entry name" value="TEL2 INTERACTING PROTEIN 1 TTI1 FAMILY MEMBER"/>
    <property type="match status" value="1"/>
</dbReference>
<evidence type="ECO:0000313" key="3">
    <source>
        <dbReference type="EMBL" id="CAH0751790.1"/>
    </source>
</evidence>
<dbReference type="InterPro" id="IPR052587">
    <property type="entry name" value="TELO2-interacting_protein_1"/>
</dbReference>
<proteinExistence type="predicted"/>